<keyword evidence="1" id="KW-0812">Transmembrane</keyword>
<evidence type="ECO:0000259" key="2">
    <source>
        <dbReference type="PROSITE" id="PS50109"/>
    </source>
</evidence>
<dbReference type="SMART" id="SM00387">
    <property type="entry name" value="HATPase_c"/>
    <property type="match status" value="1"/>
</dbReference>
<keyword evidence="1" id="KW-0472">Membrane</keyword>
<protein>
    <submittedName>
        <fullName evidence="3">Histidine kinase</fullName>
    </submittedName>
</protein>
<dbReference type="InterPro" id="IPR003594">
    <property type="entry name" value="HATPase_dom"/>
</dbReference>
<organism evidence="3 4">
    <name type="scientific">Luteimonas galliterrae</name>
    <dbReference type="NCBI Taxonomy" id="2940486"/>
    <lineage>
        <taxon>Bacteria</taxon>
        <taxon>Pseudomonadati</taxon>
        <taxon>Pseudomonadota</taxon>
        <taxon>Gammaproteobacteria</taxon>
        <taxon>Lysobacterales</taxon>
        <taxon>Lysobacteraceae</taxon>
        <taxon>Luteimonas</taxon>
    </lineage>
</organism>
<dbReference type="EMBL" id="JAMBEP010000001">
    <property type="protein sequence ID" value="MCL1634233.1"/>
    <property type="molecule type" value="Genomic_DNA"/>
</dbReference>
<dbReference type="PROSITE" id="PS50109">
    <property type="entry name" value="HIS_KIN"/>
    <property type="match status" value="1"/>
</dbReference>
<dbReference type="InterPro" id="IPR005467">
    <property type="entry name" value="His_kinase_dom"/>
</dbReference>
<keyword evidence="3" id="KW-0418">Kinase</keyword>
<evidence type="ECO:0000313" key="3">
    <source>
        <dbReference type="EMBL" id="MCL1634233.1"/>
    </source>
</evidence>
<name>A0ABT0MH85_9GAMM</name>
<keyword evidence="4" id="KW-1185">Reference proteome</keyword>
<dbReference type="Pfam" id="PF02518">
    <property type="entry name" value="HATPase_c"/>
    <property type="match status" value="1"/>
</dbReference>
<feature type="transmembrane region" description="Helical" evidence="1">
    <location>
        <begin position="130"/>
        <end position="151"/>
    </location>
</feature>
<dbReference type="PANTHER" id="PTHR34220">
    <property type="entry name" value="SENSOR HISTIDINE KINASE YPDA"/>
    <property type="match status" value="1"/>
</dbReference>
<evidence type="ECO:0000313" key="4">
    <source>
        <dbReference type="Proteomes" id="UP001431217"/>
    </source>
</evidence>
<comment type="caution">
    <text evidence="3">The sequence shown here is derived from an EMBL/GenBank/DDBJ whole genome shotgun (WGS) entry which is preliminary data.</text>
</comment>
<feature type="domain" description="Histidine kinase" evidence="2">
    <location>
        <begin position="273"/>
        <end position="375"/>
    </location>
</feature>
<feature type="transmembrane region" description="Helical" evidence="1">
    <location>
        <begin position="29"/>
        <end position="47"/>
    </location>
</feature>
<dbReference type="InterPro" id="IPR010559">
    <property type="entry name" value="Sig_transdc_His_kin_internal"/>
</dbReference>
<dbReference type="Pfam" id="PF06580">
    <property type="entry name" value="His_kinase"/>
    <property type="match status" value="1"/>
</dbReference>
<accession>A0ABT0MH85</accession>
<dbReference type="InterPro" id="IPR036890">
    <property type="entry name" value="HATPase_C_sf"/>
</dbReference>
<dbReference type="InterPro" id="IPR050640">
    <property type="entry name" value="Bact_2-comp_sensor_kinase"/>
</dbReference>
<proteinExistence type="predicted"/>
<dbReference type="RefSeq" id="WP_249472539.1">
    <property type="nucleotide sequence ID" value="NZ_JAMBEP010000001.1"/>
</dbReference>
<dbReference type="PANTHER" id="PTHR34220:SF7">
    <property type="entry name" value="SENSOR HISTIDINE KINASE YPDA"/>
    <property type="match status" value="1"/>
</dbReference>
<feature type="transmembrane region" description="Helical" evidence="1">
    <location>
        <begin position="59"/>
        <end position="80"/>
    </location>
</feature>
<evidence type="ECO:0000256" key="1">
    <source>
        <dbReference type="SAM" id="Phobius"/>
    </source>
</evidence>
<dbReference type="Proteomes" id="UP001431217">
    <property type="component" value="Unassembled WGS sequence"/>
</dbReference>
<keyword evidence="3" id="KW-0808">Transferase</keyword>
<reference evidence="3 4" key="1">
    <citation type="submission" date="2022-05" db="EMBL/GenBank/DDBJ databases">
        <title>Luteimonas sp. SX5, whole genome shotgun sequencing project.</title>
        <authorList>
            <person name="Zhao G."/>
            <person name="Shen L."/>
        </authorList>
    </citation>
    <scope>NUCLEOTIDE SEQUENCE [LARGE SCALE GENOMIC DNA]</scope>
    <source>
        <strain evidence="3 4">SX5</strain>
    </source>
</reference>
<dbReference type="SUPFAM" id="SSF55874">
    <property type="entry name" value="ATPase domain of HSP90 chaperone/DNA topoisomerase II/histidine kinase"/>
    <property type="match status" value="1"/>
</dbReference>
<feature type="transmembrane region" description="Helical" evidence="1">
    <location>
        <begin position="92"/>
        <end position="118"/>
    </location>
</feature>
<keyword evidence="1" id="KW-1133">Transmembrane helix</keyword>
<sequence>MTSDPISIRRPGDLPSGALRPKELPAGTLFWWLHIGGWGGLFLVNYLSALANGKPAEYWTVLLAVSVTGFIGTLGLRYLLRACSDMPPLRVALLMIAPALLVGAATGLTYSAVTALGWCSRCKPFSGWGYYTYVASQMNVVVGWAALYLVITTWRKLRMQTEAALAANAMAHQAQLKMLRYQLNPHFLFNTLNAISTLILDRDNATANRMVQGLSAFLRHSLDADPMQRVTLKQEIDAIWLYLEIEKTRFAERLRVSVDVEPSCWSALMPSLLLQPLVENAIKYAVAKRVEGGTLGLHASREGDRLRLSVIDDGPGWPALENGGVPPDKGPHGNSVGLANARDRLRVLYGEHQSFEVRNRDEGGFMVTLTLPFETGGAPRE</sequence>
<dbReference type="Gene3D" id="3.30.565.10">
    <property type="entry name" value="Histidine kinase-like ATPase, C-terminal domain"/>
    <property type="match status" value="1"/>
</dbReference>
<dbReference type="GO" id="GO:0016301">
    <property type="term" value="F:kinase activity"/>
    <property type="evidence" value="ECO:0007669"/>
    <property type="project" value="UniProtKB-KW"/>
</dbReference>
<gene>
    <name evidence="3" type="ORF">M2650_06250</name>
</gene>